<proteinExistence type="predicted"/>
<evidence type="ECO:0000313" key="8">
    <source>
        <dbReference type="Proteomes" id="UP000032431"/>
    </source>
</evidence>
<keyword evidence="3 6" id="KW-0812">Transmembrane</keyword>
<feature type="transmembrane region" description="Helical" evidence="6">
    <location>
        <begin position="420"/>
        <end position="440"/>
    </location>
</feature>
<feature type="transmembrane region" description="Helical" evidence="6">
    <location>
        <begin position="283"/>
        <end position="303"/>
    </location>
</feature>
<dbReference type="Proteomes" id="UP000032431">
    <property type="component" value="Chromosome I"/>
</dbReference>
<dbReference type="STRING" id="29343.CCDG5_0712"/>
<comment type="subcellular location">
    <subcellularLocation>
        <location evidence="1">Cell membrane</location>
        <topology evidence="1">Multi-pass membrane protein</topology>
    </subcellularLocation>
</comment>
<gene>
    <name evidence="7" type="ORF">CCDG5_0712</name>
</gene>
<sequence length="469" mass="52184">MSFEADSIFGALKNRIKSGKKLAKKGSRNGFFHILGGNTLVKVVSALSVLLFPRIMGDSYGTFKLADDFLSYLLIANGLGMTNVILRYCSAFDTPQEQKSYFNFAIKFGIISDIALLLVYGLLLYLPELFGIYIVRFGADKILGLMLFSLFLDFLFNSMQNFLRTNRENKKYARSSVIFSLSYALIPCILAAVFSAFGLTMQGAVLGRYIAYVIVLIIIFKTIRSIPAFKEKPLKLSRTEKVGAIKYALNTLIANAFSLMMPYNESIVLSMMVSKLLYNDFKVAQLVPASIQFISSSVVVFIYPYFAKNYTDGKWVFKNTKKVILGISAAMGIISLVGIIFSPQIVLVFGSRFKTDNAIRLMRVFFITFAINSAVRLPVGNILAAIGEVRFNIANAIFSSTVHIGICWAMTYSFGINGAAYGLLIGYIISSVAAVIYLRYYCNKLERRKSNSIVSLDGEDIEADEKEVQ</sequence>
<organism evidence="7 8">
    <name type="scientific">[Clostridium] cellulosi</name>
    <dbReference type="NCBI Taxonomy" id="29343"/>
    <lineage>
        <taxon>Bacteria</taxon>
        <taxon>Bacillati</taxon>
        <taxon>Bacillota</taxon>
        <taxon>Clostridia</taxon>
        <taxon>Eubacteriales</taxon>
        <taxon>Oscillospiraceae</taxon>
        <taxon>Oscillospiraceae incertae sedis</taxon>
    </lineage>
</organism>
<feature type="transmembrane region" description="Helical" evidence="6">
    <location>
        <begin position="132"/>
        <end position="156"/>
    </location>
</feature>
<dbReference type="PANTHER" id="PTHR30250:SF11">
    <property type="entry name" value="O-ANTIGEN TRANSPORTER-RELATED"/>
    <property type="match status" value="1"/>
</dbReference>
<dbReference type="AlphaFoldDB" id="A0A078KJQ5"/>
<dbReference type="PANTHER" id="PTHR30250">
    <property type="entry name" value="PST FAMILY PREDICTED COLANIC ACID TRANSPORTER"/>
    <property type="match status" value="1"/>
</dbReference>
<evidence type="ECO:0000313" key="7">
    <source>
        <dbReference type="EMBL" id="CDZ23841.1"/>
    </source>
</evidence>
<keyword evidence="2" id="KW-1003">Cell membrane</keyword>
<dbReference type="PATRIC" id="fig|29343.3.peg.746"/>
<feature type="transmembrane region" description="Helical" evidence="6">
    <location>
        <begin position="323"/>
        <end position="349"/>
    </location>
</feature>
<feature type="transmembrane region" description="Helical" evidence="6">
    <location>
        <begin position="72"/>
        <end position="89"/>
    </location>
</feature>
<accession>A0A078KJQ5</accession>
<feature type="transmembrane region" description="Helical" evidence="6">
    <location>
        <begin position="244"/>
        <end position="263"/>
    </location>
</feature>
<feature type="transmembrane region" description="Helical" evidence="6">
    <location>
        <begin position="101"/>
        <end position="126"/>
    </location>
</feature>
<keyword evidence="5 6" id="KW-0472">Membrane</keyword>
<evidence type="ECO:0000256" key="1">
    <source>
        <dbReference type="ARBA" id="ARBA00004651"/>
    </source>
</evidence>
<dbReference type="HOGENOM" id="CLU_600964_0_0_9"/>
<name>A0A078KJQ5_9FIRM</name>
<feature type="transmembrane region" description="Helical" evidence="6">
    <location>
        <begin position="361"/>
        <end position="379"/>
    </location>
</feature>
<dbReference type="InterPro" id="IPR050833">
    <property type="entry name" value="Poly_Biosynth_Transport"/>
</dbReference>
<feature type="transmembrane region" description="Helical" evidence="6">
    <location>
        <begin position="30"/>
        <end position="52"/>
    </location>
</feature>
<dbReference type="KEGG" id="ccel:CCDG5_0712"/>
<evidence type="ECO:0000256" key="2">
    <source>
        <dbReference type="ARBA" id="ARBA00022475"/>
    </source>
</evidence>
<feature type="transmembrane region" description="Helical" evidence="6">
    <location>
        <begin position="177"/>
        <end position="199"/>
    </location>
</feature>
<evidence type="ECO:0000256" key="5">
    <source>
        <dbReference type="ARBA" id="ARBA00023136"/>
    </source>
</evidence>
<protein>
    <submittedName>
        <fullName evidence="7">Putative membrane protein</fullName>
    </submittedName>
</protein>
<dbReference type="GO" id="GO:0005886">
    <property type="term" value="C:plasma membrane"/>
    <property type="evidence" value="ECO:0007669"/>
    <property type="project" value="UniProtKB-SubCell"/>
</dbReference>
<feature type="transmembrane region" description="Helical" evidence="6">
    <location>
        <begin position="205"/>
        <end position="223"/>
    </location>
</feature>
<feature type="transmembrane region" description="Helical" evidence="6">
    <location>
        <begin position="391"/>
        <end position="414"/>
    </location>
</feature>
<dbReference type="EMBL" id="LM995447">
    <property type="protein sequence ID" value="CDZ23841.1"/>
    <property type="molecule type" value="Genomic_DNA"/>
</dbReference>
<keyword evidence="4 6" id="KW-1133">Transmembrane helix</keyword>
<reference evidence="8" key="1">
    <citation type="submission" date="2014-07" db="EMBL/GenBank/DDBJ databases">
        <authorList>
            <person name="Wibberg D."/>
        </authorList>
    </citation>
    <scope>NUCLEOTIDE SEQUENCE [LARGE SCALE GENOMIC DNA]</scope>
    <source>
        <strain evidence="8">DG5</strain>
    </source>
</reference>
<evidence type="ECO:0000256" key="3">
    <source>
        <dbReference type="ARBA" id="ARBA00022692"/>
    </source>
</evidence>
<evidence type="ECO:0000256" key="6">
    <source>
        <dbReference type="SAM" id="Phobius"/>
    </source>
</evidence>
<evidence type="ECO:0000256" key="4">
    <source>
        <dbReference type="ARBA" id="ARBA00022989"/>
    </source>
</evidence>
<dbReference type="OrthoDB" id="43925at2"/>
<keyword evidence="8" id="KW-1185">Reference proteome</keyword>